<evidence type="ECO:0000256" key="10">
    <source>
        <dbReference type="PROSITE-ProRule" id="PRU01360"/>
    </source>
</evidence>
<dbReference type="GO" id="GO:0044718">
    <property type="term" value="P:siderophore transmembrane transport"/>
    <property type="evidence" value="ECO:0007669"/>
    <property type="project" value="TreeGrafter"/>
</dbReference>
<dbReference type="Gene3D" id="2.170.130.10">
    <property type="entry name" value="TonB-dependent receptor, plug domain"/>
    <property type="match status" value="1"/>
</dbReference>
<evidence type="ECO:0000256" key="3">
    <source>
        <dbReference type="ARBA" id="ARBA00022452"/>
    </source>
</evidence>
<evidence type="ECO:0000256" key="5">
    <source>
        <dbReference type="ARBA" id="ARBA00022729"/>
    </source>
</evidence>
<keyword evidence="9 10" id="KW-0998">Cell outer membrane</keyword>
<dbReference type="Gene3D" id="2.40.170.20">
    <property type="entry name" value="TonB-dependent receptor, beta-barrel domain"/>
    <property type="match status" value="1"/>
</dbReference>
<evidence type="ECO:0000256" key="6">
    <source>
        <dbReference type="ARBA" id="ARBA00023065"/>
    </source>
</evidence>
<dbReference type="PANTHER" id="PTHR30069">
    <property type="entry name" value="TONB-DEPENDENT OUTER MEMBRANE RECEPTOR"/>
    <property type="match status" value="1"/>
</dbReference>
<sequence length="643" mass="71506">MNHRFFSGRQRLLVSSALLGSIAAPNVWAQAEEQIPQVVVTASLIEQKLEDAPASITVIGHEELNNRPVQDLADALVGAAGVHVGGVGLGRRGISIRGMSNEYTLTMIDGRRISQTASVIGHSEADVGWIPTEGIERIEVVRGPMSSLYGSDALGGVINIITRPATDEWRASMTSRGEWREDGRGGEVLQTGLYASGPLVKDKLGIVAYGEFRDREPTVSPTDARLSEMEGREVVNGNLAFNWTPDDAQRISLNYGQGSEERERNALTGRNYYVTTDLIDREQFALSHMGSWQWGETSVRAYGTKLEKTNRRSSGTPVRPQILEDRTYDARTTLNLGASNRLSLGGEWREEELFDTSMNSEGYDSVRHRAVFVQDELELDRWLLVLGTRYDDHDIFGGYNSPRAYAVYHATDQLTFKGGVGRGFKAPNLKVLSPEYSVTTSSFVVFGNPNLEPEFNTSYELGAHYRTDGWSLQATLFQNDVKDLIQSYCAADCDALRVLNYENVDEARIRGIEIATSFAPLRQLALDLNYTFLNAKDLTADQPLAEKPKHAANLTLKWLATDKLNAQARGNYYGKQTMYASEVRYGLPDYTLWGADLNYRLTQRFKLHLSGDNLTDESLAELSTRFNYVEVGRSYSAGFTGSF</sequence>
<comment type="subcellular location">
    <subcellularLocation>
        <location evidence="1 10">Cell outer membrane</location>
        <topology evidence="1 10">Multi-pass membrane protein</topology>
    </subcellularLocation>
</comment>
<feature type="chain" id="PRO_5032696800" evidence="12">
    <location>
        <begin position="30"/>
        <end position="643"/>
    </location>
</feature>
<dbReference type="InterPro" id="IPR039426">
    <property type="entry name" value="TonB-dep_rcpt-like"/>
</dbReference>
<dbReference type="InterPro" id="IPR012910">
    <property type="entry name" value="Plug_dom"/>
</dbReference>
<evidence type="ECO:0000259" key="13">
    <source>
        <dbReference type="Pfam" id="PF00593"/>
    </source>
</evidence>
<evidence type="ECO:0000256" key="9">
    <source>
        <dbReference type="ARBA" id="ARBA00023237"/>
    </source>
</evidence>
<dbReference type="GO" id="GO:0009279">
    <property type="term" value="C:cell outer membrane"/>
    <property type="evidence" value="ECO:0007669"/>
    <property type="project" value="UniProtKB-SubCell"/>
</dbReference>
<dbReference type="CDD" id="cd01347">
    <property type="entry name" value="ligand_gated_channel"/>
    <property type="match status" value="1"/>
</dbReference>
<dbReference type="SUPFAM" id="SSF56935">
    <property type="entry name" value="Porins"/>
    <property type="match status" value="1"/>
</dbReference>
<dbReference type="InterPro" id="IPR036942">
    <property type="entry name" value="Beta-barrel_TonB_sf"/>
</dbReference>
<dbReference type="PROSITE" id="PS52016">
    <property type="entry name" value="TONB_DEPENDENT_REC_3"/>
    <property type="match status" value="1"/>
</dbReference>
<keyword evidence="2 10" id="KW-0813">Transport</keyword>
<evidence type="ECO:0000313" key="15">
    <source>
        <dbReference type="EMBL" id="GFE84961.1"/>
    </source>
</evidence>
<keyword evidence="5 12" id="KW-0732">Signal</keyword>
<dbReference type="Pfam" id="PF07715">
    <property type="entry name" value="Plug"/>
    <property type="match status" value="1"/>
</dbReference>
<evidence type="ECO:0000313" key="16">
    <source>
        <dbReference type="Proteomes" id="UP000445000"/>
    </source>
</evidence>
<feature type="domain" description="TonB-dependent receptor-like beta-barrel" evidence="13">
    <location>
        <begin position="244"/>
        <end position="614"/>
    </location>
</feature>
<proteinExistence type="inferred from homology"/>
<dbReference type="Pfam" id="PF00593">
    <property type="entry name" value="TonB_dep_Rec_b-barrel"/>
    <property type="match status" value="1"/>
</dbReference>
<keyword evidence="4 10" id="KW-0812">Transmembrane</keyword>
<evidence type="ECO:0000259" key="14">
    <source>
        <dbReference type="Pfam" id="PF07715"/>
    </source>
</evidence>
<keyword evidence="16" id="KW-1185">Reference proteome</keyword>
<comment type="similarity">
    <text evidence="10 11">Belongs to the TonB-dependent receptor family.</text>
</comment>
<dbReference type="InterPro" id="IPR037066">
    <property type="entry name" value="Plug_dom_sf"/>
</dbReference>
<keyword evidence="6" id="KW-0406">Ion transport</keyword>
<comment type="caution">
    <text evidence="15">The sequence shown here is derived from an EMBL/GenBank/DDBJ whole genome shotgun (WGS) entry which is preliminary data.</text>
</comment>
<feature type="signal peptide" evidence="12">
    <location>
        <begin position="1"/>
        <end position="29"/>
    </location>
</feature>
<protein>
    <submittedName>
        <fullName evidence="15">TonB-dependent receptor</fullName>
    </submittedName>
</protein>
<name>A0A829YPM4_9GAMM</name>
<dbReference type="EMBL" id="BLJN01000012">
    <property type="protein sequence ID" value="GFE84961.1"/>
    <property type="molecule type" value="Genomic_DNA"/>
</dbReference>
<keyword evidence="15" id="KW-0675">Receptor</keyword>
<feature type="domain" description="TonB-dependent receptor plug" evidence="14">
    <location>
        <begin position="49"/>
        <end position="157"/>
    </location>
</feature>
<keyword evidence="3 10" id="KW-1134">Transmembrane beta strand</keyword>
<evidence type="ECO:0000256" key="11">
    <source>
        <dbReference type="RuleBase" id="RU003357"/>
    </source>
</evidence>
<accession>A0A829YPM4</accession>
<evidence type="ECO:0000256" key="8">
    <source>
        <dbReference type="ARBA" id="ARBA00023136"/>
    </source>
</evidence>
<organism evidence="15 16">
    <name type="scientific">Steroidobacter agaridevorans</name>
    <dbReference type="NCBI Taxonomy" id="2695856"/>
    <lineage>
        <taxon>Bacteria</taxon>
        <taxon>Pseudomonadati</taxon>
        <taxon>Pseudomonadota</taxon>
        <taxon>Gammaproteobacteria</taxon>
        <taxon>Steroidobacterales</taxon>
        <taxon>Steroidobacteraceae</taxon>
        <taxon>Steroidobacter</taxon>
    </lineage>
</organism>
<dbReference type="GO" id="GO:0015344">
    <property type="term" value="F:siderophore uptake transmembrane transporter activity"/>
    <property type="evidence" value="ECO:0007669"/>
    <property type="project" value="TreeGrafter"/>
</dbReference>
<reference evidence="16" key="1">
    <citation type="submission" date="2020-01" db="EMBL/GenBank/DDBJ databases">
        <title>'Steroidobacter agaridevorans' sp. nov., agar-degrading bacteria isolated from rhizosphere soils.</title>
        <authorList>
            <person name="Ikenaga M."/>
            <person name="Kataoka M."/>
            <person name="Murouchi A."/>
            <person name="Katsuragi S."/>
            <person name="Sakai M."/>
        </authorList>
    </citation>
    <scope>NUCLEOTIDE SEQUENCE [LARGE SCALE GENOMIC DNA]</scope>
    <source>
        <strain evidence="16">YU21-B</strain>
    </source>
</reference>
<dbReference type="InterPro" id="IPR000531">
    <property type="entry name" value="Beta-barrel_TonB"/>
</dbReference>
<dbReference type="PANTHER" id="PTHR30069:SF53">
    <property type="entry name" value="COLICIN I RECEPTOR-RELATED"/>
    <property type="match status" value="1"/>
</dbReference>
<evidence type="ECO:0000256" key="7">
    <source>
        <dbReference type="ARBA" id="ARBA00023077"/>
    </source>
</evidence>
<evidence type="ECO:0000256" key="1">
    <source>
        <dbReference type="ARBA" id="ARBA00004571"/>
    </source>
</evidence>
<evidence type="ECO:0000256" key="2">
    <source>
        <dbReference type="ARBA" id="ARBA00022448"/>
    </source>
</evidence>
<keyword evidence="7 11" id="KW-0798">TonB box</keyword>
<dbReference type="RefSeq" id="WP_202627034.1">
    <property type="nucleotide sequence ID" value="NZ_BLJN01000012.1"/>
</dbReference>
<dbReference type="AlphaFoldDB" id="A0A829YPM4"/>
<evidence type="ECO:0000256" key="4">
    <source>
        <dbReference type="ARBA" id="ARBA00022692"/>
    </source>
</evidence>
<keyword evidence="8 10" id="KW-0472">Membrane</keyword>
<gene>
    <name evidence="15" type="ORF">GCM10011487_69610</name>
</gene>
<evidence type="ECO:0000256" key="12">
    <source>
        <dbReference type="SAM" id="SignalP"/>
    </source>
</evidence>
<dbReference type="Proteomes" id="UP000445000">
    <property type="component" value="Unassembled WGS sequence"/>
</dbReference>